<gene>
    <name evidence="1" type="ORF">FHS38_005307</name>
</gene>
<sequence>MYAKLTALGSRVLGLFVPGIDAAAAEILACRNYPACWQCSGKCGYNAPCYACCNSSGCPTVICHC</sequence>
<dbReference type="AlphaFoldDB" id="A0A7W7PGV4"/>
<evidence type="ECO:0000313" key="2">
    <source>
        <dbReference type="Proteomes" id="UP000556436"/>
    </source>
</evidence>
<keyword evidence="2" id="KW-1185">Reference proteome</keyword>
<comment type="caution">
    <text evidence="1">The sequence shown here is derived from an EMBL/GenBank/DDBJ whole genome shotgun (WGS) entry which is preliminary data.</text>
</comment>
<organism evidence="1 2">
    <name type="scientific">Streptomyces netropsis</name>
    <name type="common">Streptoverticillium netropsis</name>
    <dbReference type="NCBI Taxonomy" id="55404"/>
    <lineage>
        <taxon>Bacteria</taxon>
        <taxon>Bacillati</taxon>
        <taxon>Actinomycetota</taxon>
        <taxon>Actinomycetes</taxon>
        <taxon>Kitasatosporales</taxon>
        <taxon>Streptomycetaceae</taxon>
        <taxon>Streptomyces</taxon>
    </lineage>
</organism>
<accession>A0A7W7PGV4</accession>
<protein>
    <submittedName>
        <fullName evidence="1">Uncharacterized protein</fullName>
    </submittedName>
</protein>
<evidence type="ECO:0000313" key="1">
    <source>
        <dbReference type="EMBL" id="MBB4889232.1"/>
    </source>
</evidence>
<dbReference type="EMBL" id="JACHJG010000012">
    <property type="protein sequence ID" value="MBB4889232.1"/>
    <property type="molecule type" value="Genomic_DNA"/>
</dbReference>
<name>A0A7W7PGV4_STRNE</name>
<proteinExistence type="predicted"/>
<reference evidence="1 2" key="1">
    <citation type="submission" date="2020-08" db="EMBL/GenBank/DDBJ databases">
        <title>Genomic Encyclopedia of Type Strains, Phase III (KMG-III): the genomes of soil and plant-associated and newly described type strains.</title>
        <authorList>
            <person name="Whitman W."/>
        </authorList>
    </citation>
    <scope>NUCLEOTIDE SEQUENCE [LARGE SCALE GENOMIC DNA]</scope>
    <source>
        <strain evidence="1 2">CECT 3265</strain>
    </source>
</reference>
<dbReference type="Proteomes" id="UP000556436">
    <property type="component" value="Unassembled WGS sequence"/>
</dbReference>